<dbReference type="InterPro" id="IPR046357">
    <property type="entry name" value="PPIase_dom_sf"/>
</dbReference>
<evidence type="ECO:0000313" key="8">
    <source>
        <dbReference type="EMBL" id="HIH08415.1"/>
    </source>
</evidence>
<dbReference type="Gene3D" id="3.10.50.40">
    <property type="match status" value="1"/>
</dbReference>
<dbReference type="PANTHER" id="PTHR47861">
    <property type="entry name" value="FKBP-TYPE PEPTIDYL-PROLYL CIS-TRANS ISOMERASE SLYD"/>
    <property type="match status" value="1"/>
</dbReference>
<dbReference type="AlphaFoldDB" id="A0A7J4IVY8"/>
<feature type="domain" description="PPIase FKBP-type" evidence="7">
    <location>
        <begin position="4"/>
        <end position="93"/>
    </location>
</feature>
<evidence type="ECO:0000313" key="10">
    <source>
        <dbReference type="Proteomes" id="UP000577419"/>
    </source>
</evidence>
<organism evidence="8 10">
    <name type="scientific">Candidatus Iainarchaeum sp</name>
    <dbReference type="NCBI Taxonomy" id="3101447"/>
    <lineage>
        <taxon>Archaea</taxon>
        <taxon>Candidatus Iainarchaeota</taxon>
        <taxon>Candidatus Iainarchaeia</taxon>
        <taxon>Candidatus Iainarchaeales</taxon>
        <taxon>Candidatus Iainarchaeaceae</taxon>
        <taxon>Candidatus Iainarchaeum</taxon>
    </lineage>
</organism>
<evidence type="ECO:0000256" key="2">
    <source>
        <dbReference type="ARBA" id="ARBA00006577"/>
    </source>
</evidence>
<evidence type="ECO:0000256" key="1">
    <source>
        <dbReference type="ARBA" id="ARBA00000971"/>
    </source>
</evidence>
<dbReference type="Proteomes" id="UP000683213">
    <property type="component" value="Unassembled WGS sequence"/>
</dbReference>
<protein>
    <recommendedName>
        <fullName evidence="6">Peptidyl-prolyl cis-trans isomerase</fullName>
        <ecNumber evidence="6">5.2.1.8</ecNumber>
    </recommendedName>
</protein>
<dbReference type="InterPro" id="IPR040825">
    <property type="entry name" value="FKBP26_C"/>
</dbReference>
<evidence type="ECO:0000259" key="7">
    <source>
        <dbReference type="PROSITE" id="PS50059"/>
    </source>
</evidence>
<comment type="similarity">
    <text evidence="2 6">Belongs to the FKBP-type PPIase family.</text>
</comment>
<dbReference type="SUPFAM" id="SSF54534">
    <property type="entry name" value="FKBP-like"/>
    <property type="match status" value="1"/>
</dbReference>
<evidence type="ECO:0000313" key="9">
    <source>
        <dbReference type="EMBL" id="MBS3058918.1"/>
    </source>
</evidence>
<reference evidence="10" key="1">
    <citation type="journal article" date="2020" name="bioRxiv">
        <title>A rank-normalized archaeal taxonomy based on genome phylogeny resolves widespread incomplete and uneven classifications.</title>
        <authorList>
            <person name="Rinke C."/>
            <person name="Chuvochina M."/>
            <person name="Mussig A.J."/>
            <person name="Chaumeil P.-A."/>
            <person name="Waite D.W."/>
            <person name="Whitman W.B."/>
            <person name="Parks D.H."/>
            <person name="Hugenholtz P."/>
        </authorList>
    </citation>
    <scope>NUCLEOTIDE SEQUENCE [LARGE SCALE GENOMIC DNA]</scope>
</reference>
<dbReference type="Pfam" id="PF22199">
    <property type="entry name" value="FKBP26_IF"/>
    <property type="match status" value="1"/>
</dbReference>
<evidence type="ECO:0000256" key="4">
    <source>
        <dbReference type="ARBA" id="ARBA00023235"/>
    </source>
</evidence>
<comment type="catalytic activity">
    <reaction evidence="1 5 6">
        <text>[protein]-peptidylproline (omega=180) = [protein]-peptidylproline (omega=0)</text>
        <dbReference type="Rhea" id="RHEA:16237"/>
        <dbReference type="Rhea" id="RHEA-COMP:10747"/>
        <dbReference type="Rhea" id="RHEA-COMP:10748"/>
        <dbReference type="ChEBI" id="CHEBI:83833"/>
        <dbReference type="ChEBI" id="CHEBI:83834"/>
        <dbReference type="EC" id="5.2.1.8"/>
    </reaction>
</comment>
<name>A0A7J4IVY8_9ARCH</name>
<evidence type="ECO:0000256" key="5">
    <source>
        <dbReference type="PROSITE-ProRule" id="PRU00277"/>
    </source>
</evidence>
<reference evidence="9" key="2">
    <citation type="submission" date="2021-03" db="EMBL/GenBank/DDBJ databases">
        <authorList>
            <person name="Jaffe A."/>
        </authorList>
    </citation>
    <scope>NUCLEOTIDE SEQUENCE</scope>
    <source>
        <strain evidence="9">RIFCSPHIGHO2_01_FULL_GW2011_AR10_43_9</strain>
    </source>
</reference>
<accession>A0A7J4IVY8</accession>
<reference evidence="9" key="3">
    <citation type="submission" date="2021-05" db="EMBL/GenBank/DDBJ databases">
        <title>Protein family content uncovers lineage relationships and bacterial pathway maintenance mechanisms in DPANN archaea.</title>
        <authorList>
            <person name="Castelle C.J."/>
            <person name="Meheust R."/>
            <person name="Jaffe A.L."/>
            <person name="Seitz K."/>
            <person name="Gong X."/>
            <person name="Baker B.J."/>
            <person name="Banfield J.F."/>
        </authorList>
    </citation>
    <scope>NUCLEOTIDE SEQUENCE</scope>
    <source>
        <strain evidence="9">RIFCSPHIGHO2_01_FULL_GW2011_AR10_43_9</strain>
    </source>
</reference>
<dbReference type="GO" id="GO:0003755">
    <property type="term" value="F:peptidyl-prolyl cis-trans isomerase activity"/>
    <property type="evidence" value="ECO:0007669"/>
    <property type="project" value="UniProtKB-UniRule"/>
</dbReference>
<dbReference type="PROSITE" id="PS50059">
    <property type="entry name" value="FKBP_PPIASE"/>
    <property type="match status" value="1"/>
</dbReference>
<proteinExistence type="inferred from homology"/>
<dbReference type="InterPro" id="IPR001179">
    <property type="entry name" value="PPIase_FKBP_dom"/>
</dbReference>
<dbReference type="EMBL" id="DUFG01000017">
    <property type="protein sequence ID" value="HIH08415.1"/>
    <property type="molecule type" value="Genomic_DNA"/>
</dbReference>
<dbReference type="InterPro" id="IPR048261">
    <property type="entry name" value="SlpA/SlyD-like_ins_sf"/>
</dbReference>
<dbReference type="Pfam" id="PF00254">
    <property type="entry name" value="FKBP_C"/>
    <property type="match status" value="1"/>
</dbReference>
<evidence type="ECO:0000256" key="3">
    <source>
        <dbReference type="ARBA" id="ARBA00023110"/>
    </source>
</evidence>
<gene>
    <name evidence="8" type="ORF">HA237_03525</name>
    <name evidence="9" type="ORF">J4224_00655</name>
</gene>
<keyword evidence="4 5" id="KW-0413">Isomerase</keyword>
<comment type="caution">
    <text evidence="8">The sequence shown here is derived from an EMBL/GenBank/DDBJ whole genome shotgun (WGS) entry which is preliminary data.</text>
</comment>
<evidence type="ECO:0000256" key="6">
    <source>
        <dbReference type="RuleBase" id="RU003915"/>
    </source>
</evidence>
<dbReference type="Proteomes" id="UP000577419">
    <property type="component" value="Unassembled WGS sequence"/>
</dbReference>
<dbReference type="EC" id="5.2.1.8" evidence="6"/>
<dbReference type="PANTHER" id="PTHR47861:SF2">
    <property type="entry name" value="LONG-TYPE PEPTIDYL-PROLYL CIS-TRANS ISOMERASE"/>
    <property type="match status" value="1"/>
</dbReference>
<dbReference type="Gene3D" id="3.30.70.2210">
    <property type="match status" value="1"/>
</dbReference>
<dbReference type="EMBL" id="JAGVWF010000008">
    <property type="protein sequence ID" value="MBS3058918.1"/>
    <property type="molecule type" value="Genomic_DNA"/>
</dbReference>
<dbReference type="Gene3D" id="2.40.10.330">
    <property type="match status" value="1"/>
</dbReference>
<keyword evidence="3 5" id="KW-0697">Rotamase</keyword>
<dbReference type="Pfam" id="PF18046">
    <property type="entry name" value="FKBP26_C"/>
    <property type="match status" value="1"/>
</dbReference>
<dbReference type="InterPro" id="IPR054016">
    <property type="entry name" value="FKBP26_IF"/>
</dbReference>
<sequence>MDKGGIAVVSFTGRETESGRVFDTTDEKTARESGIYRENAIFRPVPIILGKGELIKGLEEELEKMREGEHKTVKLQAEKAFGPRRKELVVVVPLQEFKNRNVQPFPGLVVELNDRYGRVQSVSGGRVRVDLNSDLAGKEVEYDIKVEKELKTGKEQVQALTEKFFPLKDKKIDARIEGKELEVKLPNGLPKEISIIKDAYARTITENIKGIEKVRFVEEFEKLKEGKTEKKAEEAPVKEKK</sequence>